<keyword evidence="11" id="KW-0694">RNA-binding</keyword>
<dbReference type="InterPro" id="IPR018165">
    <property type="entry name" value="Ala-tRNA-synth_IIc_core"/>
</dbReference>
<feature type="domain" description="Alanyl-transfer RNA synthetases family profile" evidence="16">
    <location>
        <begin position="1"/>
        <end position="568"/>
    </location>
</feature>
<dbReference type="Gene3D" id="6.10.250.550">
    <property type="match status" value="1"/>
</dbReference>
<keyword evidence="15" id="KW-0175">Coiled coil</keyword>
<dbReference type="PROSITE" id="PS50860">
    <property type="entry name" value="AA_TRNA_LIGASE_II_ALA"/>
    <property type="match status" value="1"/>
</dbReference>
<evidence type="ECO:0000256" key="11">
    <source>
        <dbReference type="ARBA" id="ARBA00022884"/>
    </source>
</evidence>
<comment type="similarity">
    <text evidence="2">Belongs to the class-II aminoacyl-tRNA synthetase family.</text>
</comment>
<dbReference type="SUPFAM" id="SSF101353">
    <property type="entry name" value="Putative anticodon-binding domain of alanyl-tRNA synthetase (AlaRS)"/>
    <property type="match status" value="1"/>
</dbReference>
<keyword evidence="13" id="KW-0030">Aminoacyl-tRNA synthetase</keyword>
<dbReference type="NCBIfam" id="TIGR00344">
    <property type="entry name" value="alaS"/>
    <property type="match status" value="1"/>
</dbReference>
<dbReference type="EMBL" id="QNBC01000025">
    <property type="protein sequence ID" value="RKX67146.1"/>
    <property type="molecule type" value="Genomic_DNA"/>
</dbReference>
<dbReference type="Pfam" id="PF01411">
    <property type="entry name" value="tRNA-synt_2c"/>
    <property type="match status" value="1"/>
</dbReference>
<dbReference type="SMART" id="SM00863">
    <property type="entry name" value="tRNA_SAD"/>
    <property type="match status" value="1"/>
</dbReference>
<evidence type="ECO:0000256" key="1">
    <source>
        <dbReference type="ARBA" id="ARBA00001947"/>
    </source>
</evidence>
<dbReference type="SUPFAM" id="SSF55681">
    <property type="entry name" value="Class II aaRS and biotin synthetases"/>
    <property type="match status" value="1"/>
</dbReference>
<dbReference type="Pfam" id="PF07973">
    <property type="entry name" value="tRNA_SAD"/>
    <property type="match status" value="1"/>
</dbReference>
<dbReference type="InterPro" id="IPR045864">
    <property type="entry name" value="aa-tRNA-synth_II/BPL/LPL"/>
</dbReference>
<dbReference type="InterPro" id="IPR012947">
    <property type="entry name" value="tRNA_SAD"/>
</dbReference>
<evidence type="ECO:0000256" key="10">
    <source>
        <dbReference type="ARBA" id="ARBA00022840"/>
    </source>
</evidence>
<keyword evidence="9" id="KW-0862">Zinc</keyword>
<evidence type="ECO:0000256" key="2">
    <source>
        <dbReference type="ARBA" id="ARBA00008226"/>
    </source>
</evidence>
<evidence type="ECO:0000259" key="16">
    <source>
        <dbReference type="PROSITE" id="PS50860"/>
    </source>
</evidence>
<dbReference type="PANTHER" id="PTHR11777:SF9">
    <property type="entry name" value="ALANINE--TRNA LIGASE, CYTOPLASMIC"/>
    <property type="match status" value="1"/>
</dbReference>
<evidence type="ECO:0000256" key="9">
    <source>
        <dbReference type="ARBA" id="ARBA00022833"/>
    </source>
</evidence>
<dbReference type="GO" id="GO:0005524">
    <property type="term" value="F:ATP binding"/>
    <property type="evidence" value="ECO:0007669"/>
    <property type="project" value="UniProtKB-KW"/>
</dbReference>
<dbReference type="GO" id="GO:0002161">
    <property type="term" value="F:aminoacyl-tRNA deacylase activity"/>
    <property type="evidence" value="ECO:0007669"/>
    <property type="project" value="TreeGrafter"/>
</dbReference>
<dbReference type="GO" id="GO:0004813">
    <property type="term" value="F:alanine-tRNA ligase activity"/>
    <property type="evidence" value="ECO:0007669"/>
    <property type="project" value="UniProtKB-UniRule"/>
</dbReference>
<dbReference type="HAMAP" id="MF_00036_B">
    <property type="entry name" value="Ala_tRNA_synth_B"/>
    <property type="match status" value="1"/>
</dbReference>
<dbReference type="Gene3D" id="2.40.30.130">
    <property type="match status" value="1"/>
</dbReference>
<dbReference type="FunFam" id="3.30.54.20:FF:000001">
    <property type="entry name" value="Alanine--tRNA ligase"/>
    <property type="match status" value="1"/>
</dbReference>
<organism evidence="17 18">
    <name type="scientific">candidate division TA06 bacterium</name>
    <dbReference type="NCBI Taxonomy" id="2250710"/>
    <lineage>
        <taxon>Bacteria</taxon>
        <taxon>Bacteria division TA06</taxon>
    </lineage>
</organism>
<dbReference type="GO" id="GO:0006419">
    <property type="term" value="P:alanyl-tRNA aminoacylation"/>
    <property type="evidence" value="ECO:0007669"/>
    <property type="project" value="UniProtKB-UniRule"/>
</dbReference>
<dbReference type="Gene3D" id="3.30.930.10">
    <property type="entry name" value="Bira Bifunctional Protein, Domain 2"/>
    <property type="match status" value="1"/>
</dbReference>
<dbReference type="Gene3D" id="3.10.310.40">
    <property type="match status" value="1"/>
</dbReference>
<dbReference type="Gene3D" id="3.30.980.10">
    <property type="entry name" value="Threonyl-trna Synthetase, Chain A, domain 2"/>
    <property type="match status" value="1"/>
</dbReference>
<keyword evidence="12" id="KW-0648">Protein biosynthesis</keyword>
<evidence type="ECO:0000256" key="15">
    <source>
        <dbReference type="SAM" id="Coils"/>
    </source>
</evidence>
<reference evidence="17 18" key="1">
    <citation type="submission" date="2018-06" db="EMBL/GenBank/DDBJ databases">
        <title>Extensive metabolic versatility and redundancy in microbially diverse, dynamic hydrothermal sediments.</title>
        <authorList>
            <person name="Dombrowski N."/>
            <person name="Teske A."/>
            <person name="Baker B.J."/>
        </authorList>
    </citation>
    <scope>NUCLEOTIDE SEQUENCE [LARGE SCALE GENOMIC DNA]</scope>
    <source>
        <strain evidence="17">B35_G9</strain>
    </source>
</reference>
<dbReference type="GO" id="GO:0000049">
    <property type="term" value="F:tRNA binding"/>
    <property type="evidence" value="ECO:0007669"/>
    <property type="project" value="UniProtKB-KW"/>
</dbReference>
<gene>
    <name evidence="17" type="ORF">DRP44_02775</name>
</gene>
<dbReference type="Pfam" id="PF02272">
    <property type="entry name" value="DHHA1"/>
    <property type="match status" value="1"/>
</dbReference>
<evidence type="ECO:0000256" key="4">
    <source>
        <dbReference type="ARBA" id="ARBA00017959"/>
    </source>
</evidence>
<evidence type="ECO:0000256" key="8">
    <source>
        <dbReference type="ARBA" id="ARBA00022741"/>
    </source>
</evidence>
<dbReference type="FunFam" id="3.30.980.10:FF:000004">
    <property type="entry name" value="Alanine--tRNA ligase, cytoplasmic"/>
    <property type="match status" value="1"/>
</dbReference>
<evidence type="ECO:0000256" key="13">
    <source>
        <dbReference type="ARBA" id="ARBA00023146"/>
    </source>
</evidence>
<feature type="non-terminal residue" evidence="17">
    <location>
        <position position="1"/>
    </location>
</feature>
<dbReference type="InterPro" id="IPR002318">
    <property type="entry name" value="Ala-tRNA-lgiase_IIc"/>
</dbReference>
<comment type="cofactor">
    <cofactor evidence="1">
        <name>Zn(2+)</name>
        <dbReference type="ChEBI" id="CHEBI:29105"/>
    </cofactor>
</comment>
<keyword evidence="5" id="KW-0820">tRNA-binding</keyword>
<dbReference type="GO" id="GO:0046872">
    <property type="term" value="F:metal ion binding"/>
    <property type="evidence" value="ECO:0007669"/>
    <property type="project" value="UniProtKB-KW"/>
</dbReference>
<accession>A0A660S9U5</accession>
<dbReference type="InterPro" id="IPR003156">
    <property type="entry name" value="DHHA1_dom"/>
</dbReference>
<evidence type="ECO:0000313" key="17">
    <source>
        <dbReference type="EMBL" id="RKX67146.1"/>
    </source>
</evidence>
<evidence type="ECO:0000256" key="6">
    <source>
        <dbReference type="ARBA" id="ARBA00022598"/>
    </source>
</evidence>
<dbReference type="InterPro" id="IPR018162">
    <property type="entry name" value="Ala-tRNA-ligase_IIc_anticod-bd"/>
</dbReference>
<dbReference type="PRINTS" id="PR00980">
    <property type="entry name" value="TRNASYNTHALA"/>
</dbReference>
<dbReference type="Proteomes" id="UP000282321">
    <property type="component" value="Unassembled WGS sequence"/>
</dbReference>
<feature type="coiled-coil region" evidence="15">
    <location>
        <begin position="584"/>
        <end position="611"/>
    </location>
</feature>
<evidence type="ECO:0000256" key="3">
    <source>
        <dbReference type="ARBA" id="ARBA00013168"/>
    </source>
</evidence>
<dbReference type="SUPFAM" id="SSF55186">
    <property type="entry name" value="ThrRS/AlaRS common domain"/>
    <property type="match status" value="1"/>
</dbReference>
<dbReference type="Gene3D" id="3.30.54.20">
    <property type="match status" value="1"/>
</dbReference>
<dbReference type="PANTHER" id="PTHR11777">
    <property type="entry name" value="ALANYL-TRNA SYNTHETASE"/>
    <property type="match status" value="1"/>
</dbReference>
<proteinExistence type="inferred from homology"/>
<evidence type="ECO:0000256" key="12">
    <source>
        <dbReference type="ARBA" id="ARBA00022917"/>
    </source>
</evidence>
<evidence type="ECO:0000256" key="5">
    <source>
        <dbReference type="ARBA" id="ARBA00022555"/>
    </source>
</evidence>
<evidence type="ECO:0000256" key="14">
    <source>
        <dbReference type="NCBIfam" id="TIGR00344"/>
    </source>
</evidence>
<sequence length="739" mass="83802">VHESDDEAYGIWQNEVGLESKRIIKLGDKSNFWGPAGGQGACGPSSEIFYDLGVEFANMPGKCTIENDCNRFIEIWNLVFPQFDQSVDGTRKPLKNRGIDTGMGLERLAMVMQSKKSNYETDLFYPIIEELVSITNKSYKDNLVEMRIVADHIRALVAAISESIYPSNEGRGYVLRRILRRAVRQLNIMGIERPILYKLVSPVVDILGDTYPEIKEKSSQTSMIIKSEEEKFFKSLKKGLFYYEEIKKEAERKNRKILDGKSLFILYDTYGFPIDLLKIIVEDDGFEIDEKGFEEELINAKEKAKRSSKFKEEGKYQWIYFNKGESRFVGYDKISCSSKINAYRIRGKLVDIILEETPFYAESGGQIGDSGKIAGSDWYIDVADTQKSHMGNIHIGTLHGEIKNENVFAEVDKRKRFDVARNHTATHLLHAALRKVLGEHVHQEGSFVGDEKMRFDFSHPLPLTREELNEVETIVNEKILSNIPIKVQELPIEEAKKTGAMSLFGEKYGEIVRVVSIGDFSKEFCGGTHLSNTGEIGLFRIINETAVASGIRRVECITGFYAYEKAKEDEELVKSISSILSTPVKKVEDSILKLLNENNRLKKANEKLEYKLINALMPKAMENIGNFNGIKIFPYKLDFGDKETTKRFMDVAKEKLLNTYILVIANIIENRPYVVIRVSDDLIKKIGAKQIAKYMAGHIKGGGGGNNKMAECGGKDPEGIDTALNELFKFIMENIHYDE</sequence>
<protein>
    <recommendedName>
        <fullName evidence="4 14">Alanine--tRNA ligase</fullName>
        <ecNumber evidence="3 14">6.1.1.7</ecNumber>
    </recommendedName>
</protein>
<comment type="caution">
    <text evidence="17">The sequence shown here is derived from an EMBL/GenBank/DDBJ whole genome shotgun (WGS) entry which is preliminary data.</text>
</comment>
<dbReference type="FunFam" id="3.10.310.40:FF:000001">
    <property type="entry name" value="Alanine--tRNA ligase"/>
    <property type="match status" value="1"/>
</dbReference>
<dbReference type="EC" id="6.1.1.7" evidence="3 14"/>
<keyword evidence="8" id="KW-0547">Nucleotide-binding</keyword>
<dbReference type="GO" id="GO:0005829">
    <property type="term" value="C:cytosol"/>
    <property type="evidence" value="ECO:0007669"/>
    <property type="project" value="TreeGrafter"/>
</dbReference>
<dbReference type="InterPro" id="IPR009000">
    <property type="entry name" value="Transl_B-barrel_sf"/>
</dbReference>
<name>A0A660S9U5_UNCT6</name>
<keyword evidence="10" id="KW-0067">ATP-binding</keyword>
<evidence type="ECO:0000313" key="18">
    <source>
        <dbReference type="Proteomes" id="UP000282321"/>
    </source>
</evidence>
<dbReference type="AlphaFoldDB" id="A0A660S9U5"/>
<keyword evidence="7" id="KW-0479">Metal-binding</keyword>
<evidence type="ECO:0000256" key="7">
    <source>
        <dbReference type="ARBA" id="ARBA00022723"/>
    </source>
</evidence>
<dbReference type="InterPro" id="IPR018164">
    <property type="entry name" value="Ala-tRNA-synth_IIc_N"/>
</dbReference>
<dbReference type="InterPro" id="IPR023033">
    <property type="entry name" value="Ala_tRNA_ligase_euk/bac"/>
</dbReference>
<dbReference type="SUPFAM" id="SSF50447">
    <property type="entry name" value="Translation proteins"/>
    <property type="match status" value="1"/>
</dbReference>
<dbReference type="InterPro" id="IPR050058">
    <property type="entry name" value="Ala-tRNA_ligase"/>
</dbReference>
<dbReference type="InterPro" id="IPR018163">
    <property type="entry name" value="Thr/Ala-tRNA-synth_IIc_edit"/>
</dbReference>
<keyword evidence="6 17" id="KW-0436">Ligase</keyword>